<dbReference type="InParanoid" id="A0A0H2RIJ5"/>
<keyword evidence="4" id="KW-1185">Reference proteome</keyword>
<keyword evidence="1" id="KW-0732">Signal</keyword>
<reference evidence="3 4" key="1">
    <citation type="submission" date="2015-04" db="EMBL/GenBank/DDBJ databases">
        <title>Complete genome sequence of Schizopora paradoxa KUC8140, a cosmopolitan wood degrader in East Asia.</title>
        <authorList>
            <consortium name="DOE Joint Genome Institute"/>
            <person name="Min B."/>
            <person name="Park H."/>
            <person name="Jang Y."/>
            <person name="Kim J.-J."/>
            <person name="Kim K.H."/>
            <person name="Pangilinan J."/>
            <person name="Lipzen A."/>
            <person name="Riley R."/>
            <person name="Grigoriev I.V."/>
            <person name="Spatafora J.W."/>
            <person name="Choi I.-G."/>
        </authorList>
    </citation>
    <scope>NUCLEOTIDE SEQUENCE [LARGE SCALE GENOMIC DNA]</scope>
    <source>
        <strain evidence="3 4">KUC8140</strain>
    </source>
</reference>
<dbReference type="PROSITE" id="PS50842">
    <property type="entry name" value="EXPANSIN_EG45"/>
    <property type="match status" value="1"/>
</dbReference>
<name>A0A0H2RIJ5_9AGAM</name>
<evidence type="ECO:0000259" key="2">
    <source>
        <dbReference type="PROSITE" id="PS50842"/>
    </source>
</evidence>
<evidence type="ECO:0000313" key="3">
    <source>
        <dbReference type="EMBL" id="KLO11614.1"/>
    </source>
</evidence>
<dbReference type="InterPro" id="IPR036908">
    <property type="entry name" value="RlpA-like_sf"/>
</dbReference>
<dbReference type="Gene3D" id="2.40.40.10">
    <property type="entry name" value="RlpA-like domain"/>
    <property type="match status" value="1"/>
</dbReference>
<dbReference type="CDD" id="cd22278">
    <property type="entry name" value="DPBB_GH45_endoglucanase"/>
    <property type="match status" value="1"/>
</dbReference>
<organism evidence="3 4">
    <name type="scientific">Schizopora paradoxa</name>
    <dbReference type="NCBI Taxonomy" id="27342"/>
    <lineage>
        <taxon>Eukaryota</taxon>
        <taxon>Fungi</taxon>
        <taxon>Dikarya</taxon>
        <taxon>Basidiomycota</taxon>
        <taxon>Agaricomycotina</taxon>
        <taxon>Agaricomycetes</taxon>
        <taxon>Hymenochaetales</taxon>
        <taxon>Schizoporaceae</taxon>
        <taxon>Schizopora</taxon>
    </lineage>
</organism>
<accession>A0A0H2RIJ5</accession>
<dbReference type="STRING" id="27342.A0A0H2RIJ5"/>
<proteinExistence type="predicted"/>
<protein>
    <submittedName>
        <fullName evidence="3">Endoglucanase V-like protein</fullName>
    </submittedName>
</protein>
<sequence length="207" mass="20849">MKSLRSTIGLAVLVVSGLALAAPNLEERATGGYVQNPSGTASFTMYSGCGSPACGISASGFTAAISQLAFGSSPGAGAGDACGRCFALTGSADPYSPAFTGPFHSVVVKVTDMCPVQGNQQWCGQTTSDQKNQFNEPVHFDLCEDTGAAATFFPTGHDALTGTFTEVSCSEWSGGDGAPQFTGACLEGESAGFWPSVGCGNKGTAPS</sequence>
<dbReference type="SUPFAM" id="SSF50685">
    <property type="entry name" value="Barwin-like endoglucanases"/>
    <property type="match status" value="1"/>
</dbReference>
<dbReference type="Pfam" id="PF22514">
    <property type="entry name" value="EXPB1_D1"/>
    <property type="match status" value="1"/>
</dbReference>
<dbReference type="EMBL" id="KQ085996">
    <property type="protein sequence ID" value="KLO11614.1"/>
    <property type="molecule type" value="Genomic_DNA"/>
</dbReference>
<gene>
    <name evidence="3" type="ORF">SCHPADRAFT_921688</name>
</gene>
<dbReference type="AlphaFoldDB" id="A0A0H2RIJ5"/>
<feature type="domain" description="Expansin-like EG45" evidence="2">
    <location>
        <begin position="51"/>
        <end position="174"/>
    </location>
</feature>
<feature type="signal peptide" evidence="1">
    <location>
        <begin position="1"/>
        <end position="21"/>
    </location>
</feature>
<evidence type="ECO:0000256" key="1">
    <source>
        <dbReference type="SAM" id="SignalP"/>
    </source>
</evidence>
<dbReference type="InterPro" id="IPR007112">
    <property type="entry name" value="Expansin/allergen_DPBB_dom"/>
</dbReference>
<feature type="chain" id="PRO_5005201519" evidence="1">
    <location>
        <begin position="22"/>
        <end position="207"/>
    </location>
</feature>
<evidence type="ECO:0000313" key="4">
    <source>
        <dbReference type="Proteomes" id="UP000053477"/>
    </source>
</evidence>
<dbReference type="Proteomes" id="UP000053477">
    <property type="component" value="Unassembled WGS sequence"/>
</dbReference>
<dbReference type="OrthoDB" id="5823761at2759"/>